<evidence type="ECO:0000256" key="5">
    <source>
        <dbReference type="ARBA" id="ARBA00023136"/>
    </source>
</evidence>
<dbReference type="Proteomes" id="UP000247005">
    <property type="component" value="Unassembled WGS sequence"/>
</dbReference>
<dbReference type="CDD" id="cd17319">
    <property type="entry name" value="MFS_ExuT_GudP_like"/>
    <property type="match status" value="1"/>
</dbReference>
<dbReference type="PANTHER" id="PTHR11662">
    <property type="entry name" value="SOLUTE CARRIER FAMILY 17"/>
    <property type="match status" value="1"/>
</dbReference>
<evidence type="ECO:0000256" key="1">
    <source>
        <dbReference type="ARBA" id="ARBA00004651"/>
    </source>
</evidence>
<dbReference type="OrthoDB" id="4474610at2"/>
<feature type="transmembrane region" description="Helical" evidence="7">
    <location>
        <begin position="79"/>
        <end position="98"/>
    </location>
</feature>
<dbReference type="InterPro" id="IPR050382">
    <property type="entry name" value="MFS_Na/Anion_cotransporter"/>
</dbReference>
<dbReference type="EMBL" id="PQGD01000017">
    <property type="protein sequence ID" value="POP45402.1"/>
    <property type="molecule type" value="Genomic_DNA"/>
</dbReference>
<feature type="transmembrane region" description="Helical" evidence="7">
    <location>
        <begin position="276"/>
        <end position="305"/>
    </location>
</feature>
<organism evidence="9 10">
    <name type="scientific">Superficieibacter electus</name>
    <dbReference type="NCBI Taxonomy" id="2022662"/>
    <lineage>
        <taxon>Bacteria</taxon>
        <taxon>Pseudomonadati</taxon>
        <taxon>Pseudomonadota</taxon>
        <taxon>Gammaproteobacteria</taxon>
        <taxon>Enterobacterales</taxon>
        <taxon>Enterobacteriaceae</taxon>
        <taxon>Superficieibacter</taxon>
    </lineage>
</organism>
<evidence type="ECO:0000313" key="10">
    <source>
        <dbReference type="Proteomes" id="UP000247005"/>
    </source>
</evidence>
<dbReference type="SUPFAM" id="SSF103473">
    <property type="entry name" value="MFS general substrate transporter"/>
    <property type="match status" value="1"/>
</dbReference>
<feature type="transmembrane region" description="Helical" evidence="7">
    <location>
        <begin position="244"/>
        <end position="264"/>
    </location>
</feature>
<evidence type="ECO:0000256" key="6">
    <source>
        <dbReference type="ARBA" id="ARBA00038514"/>
    </source>
</evidence>
<reference evidence="9 10" key="1">
    <citation type="submission" date="2018-01" db="EMBL/GenBank/DDBJ databases">
        <title>Superficieibacter electus gen. nov., sp. nov., an extended-spectrum beta-lactamase possessing member of the Enterobacteriaceae family, isolated from intensive care unit surfaces.</title>
        <authorList>
            <person name="Potter R.F."/>
            <person name="D'Souza A.W."/>
        </authorList>
    </citation>
    <scope>NUCLEOTIDE SEQUENCE [LARGE SCALE GENOMIC DNA]</scope>
    <source>
        <strain evidence="9 10">BP-1</strain>
    </source>
</reference>
<dbReference type="InterPro" id="IPR000849">
    <property type="entry name" value="Sugar_P_transporter"/>
</dbReference>
<accession>A0A2P5GKT8</accession>
<feature type="transmembrane region" description="Helical" evidence="7">
    <location>
        <begin position="317"/>
        <end position="334"/>
    </location>
</feature>
<dbReference type="PANTHER" id="PTHR11662:SF399">
    <property type="entry name" value="FI19708P1-RELATED"/>
    <property type="match status" value="1"/>
</dbReference>
<feature type="transmembrane region" description="Helical" evidence="7">
    <location>
        <begin position="172"/>
        <end position="192"/>
    </location>
</feature>
<comment type="similarity">
    <text evidence="6">Belongs to the major facilitator superfamily. Phthalate permease family.</text>
</comment>
<feature type="transmembrane region" description="Helical" evidence="7">
    <location>
        <begin position="403"/>
        <end position="424"/>
    </location>
</feature>
<keyword evidence="3 7" id="KW-0812">Transmembrane</keyword>
<dbReference type="Gene3D" id="1.20.1250.20">
    <property type="entry name" value="MFS general substrate transporter like domains"/>
    <property type="match status" value="2"/>
</dbReference>
<evidence type="ECO:0000256" key="4">
    <source>
        <dbReference type="ARBA" id="ARBA00022989"/>
    </source>
</evidence>
<feature type="transmembrane region" description="Helical" evidence="7">
    <location>
        <begin position="340"/>
        <end position="362"/>
    </location>
</feature>
<proteinExistence type="inferred from homology"/>
<feature type="transmembrane region" description="Helical" evidence="7">
    <location>
        <begin position="12"/>
        <end position="32"/>
    </location>
</feature>
<dbReference type="GO" id="GO:0005886">
    <property type="term" value="C:plasma membrane"/>
    <property type="evidence" value="ECO:0007669"/>
    <property type="project" value="UniProtKB-SubCell"/>
</dbReference>
<evidence type="ECO:0000256" key="2">
    <source>
        <dbReference type="ARBA" id="ARBA00022475"/>
    </source>
</evidence>
<dbReference type="PROSITE" id="PS50850">
    <property type="entry name" value="MFS"/>
    <property type="match status" value="1"/>
</dbReference>
<keyword evidence="4 7" id="KW-1133">Transmembrane helix</keyword>
<keyword evidence="5 7" id="KW-0472">Membrane</keyword>
<keyword evidence="2" id="KW-1003">Cell membrane</keyword>
<dbReference type="Pfam" id="PF07690">
    <property type="entry name" value="MFS_1"/>
    <property type="match status" value="1"/>
</dbReference>
<dbReference type="InterPro" id="IPR011701">
    <property type="entry name" value="MFS"/>
</dbReference>
<protein>
    <submittedName>
        <fullName evidence="9">MFS transporter</fullName>
    </submittedName>
</protein>
<dbReference type="InterPro" id="IPR020846">
    <property type="entry name" value="MFS_dom"/>
</dbReference>
<evidence type="ECO:0000256" key="7">
    <source>
        <dbReference type="SAM" id="Phobius"/>
    </source>
</evidence>
<evidence type="ECO:0000256" key="3">
    <source>
        <dbReference type="ARBA" id="ARBA00022692"/>
    </source>
</evidence>
<evidence type="ECO:0000313" key="9">
    <source>
        <dbReference type="EMBL" id="POP45402.1"/>
    </source>
</evidence>
<gene>
    <name evidence="9" type="ORF">CHU32_19570</name>
</gene>
<dbReference type="InterPro" id="IPR036259">
    <property type="entry name" value="MFS_trans_sf"/>
</dbReference>
<dbReference type="RefSeq" id="WP_103750915.1">
    <property type="nucleotide sequence ID" value="NZ_PQGD01000017.1"/>
</dbReference>
<name>A0A2P5GKT8_9ENTR</name>
<dbReference type="AlphaFoldDB" id="A0A2P5GKT8"/>
<feature type="transmembrane region" description="Helical" evidence="7">
    <location>
        <begin position="52"/>
        <end position="72"/>
    </location>
</feature>
<evidence type="ECO:0000259" key="8">
    <source>
        <dbReference type="PROSITE" id="PS50850"/>
    </source>
</evidence>
<dbReference type="GO" id="GO:0022857">
    <property type="term" value="F:transmembrane transporter activity"/>
    <property type="evidence" value="ECO:0007669"/>
    <property type="project" value="InterPro"/>
</dbReference>
<feature type="transmembrane region" description="Helical" evidence="7">
    <location>
        <begin position="374"/>
        <end position="397"/>
    </location>
</feature>
<comment type="caution">
    <text evidence="9">The sequence shown here is derived from an EMBL/GenBank/DDBJ whole genome shotgun (WGS) entry which is preliminary data.</text>
</comment>
<comment type="subcellular location">
    <subcellularLocation>
        <location evidence="1">Cell membrane</location>
        <topology evidence="1">Multi-pass membrane protein</topology>
    </subcellularLocation>
</comment>
<dbReference type="PIRSF" id="PIRSF002808">
    <property type="entry name" value="Hexose_phosphate_transp"/>
    <property type="match status" value="1"/>
</dbReference>
<feature type="domain" description="Major facilitator superfamily (MFS) profile" evidence="8">
    <location>
        <begin position="14"/>
        <end position="429"/>
    </location>
</feature>
<sequence>MKNSDKKTHIRYLMLVFMGVAMLVNFIDRATLSVAAPVMSKELNFSAADMGWAFSAFGWAYMLFQIPGGILLDKFGSRLVYGLAMIVWSIFTFLQGGVYLFPSVFMALFILRFLMGMAEAPATPASSRLSVQWFPDRERGFATSIYQTAPYVALGVFTPVLSWVISIYSWHYVFYSAGLLGIVFGAFWLMFVRDPLKHKSINQQELDYIREGGGIPELGSAQRQSQQKVSWAQIKTMCSNRMMIGVYIGQFCLTSITWFFFTWFPTYLYQEKGLSIIKVGLVAAIPAIAGFVGGIIGGMLSDYLLRKGYSLTFSRKLPIVSGMLLSCSIIVANYTQSIPVVIFVMSLAFFSKGFSNLGWCVLSDTSPKEVLGLAGGIFNTFGNVAGILTPLVIGFIIQATGSFDWAIIYVGSMGIVGVISYLFIVGKLQRLTLSPAPDLTASKTAVHN</sequence>
<dbReference type="NCBIfam" id="TIGR00893">
    <property type="entry name" value="2A0114"/>
    <property type="match status" value="1"/>
</dbReference>